<dbReference type="RefSeq" id="WP_169771330.1">
    <property type="nucleotide sequence ID" value="NZ_JABCUR010000001.1"/>
</dbReference>
<dbReference type="GO" id="GO:0008768">
    <property type="term" value="F:UDP-sugar diphosphatase activity"/>
    <property type="evidence" value="ECO:0007669"/>
    <property type="project" value="TreeGrafter"/>
</dbReference>
<keyword evidence="1" id="KW-0732">Signal</keyword>
<dbReference type="InterPro" id="IPR029052">
    <property type="entry name" value="Metallo-depent_PP-like"/>
</dbReference>
<protein>
    <submittedName>
        <fullName evidence="2">Bifunctional metallophosphatase/5'-nucleotidase</fullName>
    </submittedName>
</protein>
<dbReference type="Proteomes" id="UP000578252">
    <property type="component" value="Unassembled WGS sequence"/>
</dbReference>
<dbReference type="EMBL" id="JABCUR010000001">
    <property type="protein sequence ID" value="NMW64026.1"/>
    <property type="molecule type" value="Genomic_DNA"/>
</dbReference>
<dbReference type="PANTHER" id="PTHR11575:SF24">
    <property type="entry name" value="5'-NUCLEOTIDASE"/>
    <property type="match status" value="1"/>
</dbReference>
<comment type="caution">
    <text evidence="2">The sequence shown here is derived from an EMBL/GenBank/DDBJ whole genome shotgun (WGS) entry which is preliminary data.</text>
</comment>
<feature type="signal peptide" evidence="1">
    <location>
        <begin position="1"/>
        <end position="24"/>
    </location>
</feature>
<proteinExistence type="predicted"/>
<dbReference type="GO" id="GO:0009166">
    <property type="term" value="P:nucleotide catabolic process"/>
    <property type="evidence" value="ECO:0007669"/>
    <property type="project" value="InterPro"/>
</dbReference>
<name>A0A7Y0TZA5_9ACTO</name>
<evidence type="ECO:0000313" key="2">
    <source>
        <dbReference type="EMBL" id="NMW64026.1"/>
    </source>
</evidence>
<gene>
    <name evidence="2" type="ORF">HHJ78_00345</name>
</gene>
<evidence type="ECO:0000256" key="1">
    <source>
        <dbReference type="SAM" id="SignalP"/>
    </source>
</evidence>
<dbReference type="PANTHER" id="PTHR11575">
    <property type="entry name" value="5'-NUCLEOTIDASE-RELATED"/>
    <property type="match status" value="1"/>
</dbReference>
<dbReference type="GO" id="GO:0030288">
    <property type="term" value="C:outer membrane-bounded periplasmic space"/>
    <property type="evidence" value="ECO:0007669"/>
    <property type="project" value="TreeGrafter"/>
</dbReference>
<evidence type="ECO:0000313" key="3">
    <source>
        <dbReference type="Proteomes" id="UP000578252"/>
    </source>
</evidence>
<feature type="chain" id="PRO_5038897753" evidence="1">
    <location>
        <begin position="25"/>
        <end position="215"/>
    </location>
</feature>
<dbReference type="InterPro" id="IPR006179">
    <property type="entry name" value="5_nucleotidase/apyrase"/>
</dbReference>
<dbReference type="SUPFAM" id="SSF56300">
    <property type="entry name" value="Metallo-dependent phosphatases"/>
    <property type="match status" value="1"/>
</dbReference>
<dbReference type="AlphaFoldDB" id="A0A7Y0TZA5"/>
<reference evidence="2 3" key="1">
    <citation type="submission" date="2020-04" db="EMBL/GenBank/DDBJ databases">
        <title>Antimicrobial susceptibility and clonality of vaginal-derived multi-drug resistant Mobiluncus isolates in China.</title>
        <authorList>
            <person name="Zhang X."/>
        </authorList>
    </citation>
    <scope>NUCLEOTIDE SEQUENCE [LARGE SCALE GENOMIC DNA]</scope>
    <source>
        <strain evidence="2 3">13</strain>
    </source>
</reference>
<organism evidence="2 3">
    <name type="scientific">Mobiluncus mulieris</name>
    <dbReference type="NCBI Taxonomy" id="2052"/>
    <lineage>
        <taxon>Bacteria</taxon>
        <taxon>Bacillati</taxon>
        <taxon>Actinomycetota</taxon>
        <taxon>Actinomycetes</taxon>
        <taxon>Actinomycetales</taxon>
        <taxon>Actinomycetaceae</taxon>
        <taxon>Mobiluncus</taxon>
    </lineage>
</organism>
<dbReference type="Gene3D" id="3.60.21.10">
    <property type="match status" value="1"/>
</dbReference>
<accession>A0A7Y0TZA5</accession>
<sequence>MKITKRIIAVAGACALASVVGAPAAIADKGTASGDVVILDLYNLTDIHGHIEPVFDKYSSEAGLSHMSCYVKKAREQNPNSQLTLLGDNFGASPFLSGSQDDNPTVEALNKMNVFASTIGNHEFDKGLKVLQARIKGDNPSRYTKIDFPYLAANIKGMGDYLGDYRMWVSPSGVKVAFIGAIADDVPTKLFPGTVDSLAFEKRLFDFEGVLEGWG</sequence>
<dbReference type="GO" id="GO:0008253">
    <property type="term" value="F:5'-nucleotidase activity"/>
    <property type="evidence" value="ECO:0007669"/>
    <property type="project" value="TreeGrafter"/>
</dbReference>